<dbReference type="GO" id="GO:0004825">
    <property type="term" value="F:methionine-tRNA ligase activity"/>
    <property type="evidence" value="ECO:0007669"/>
    <property type="project" value="UniProtKB-EC"/>
</dbReference>
<keyword evidence="1 7" id="KW-0436">Ligase</keyword>
<keyword evidence="2 7" id="KW-0547">Nucleotide-binding</keyword>
<dbReference type="AlphaFoldDB" id="A0A221T019"/>
<keyword evidence="10" id="KW-1185">Reference proteome</keyword>
<dbReference type="KEGG" id="dfc:DFI_13745"/>
<gene>
    <name evidence="9" type="ORF">DFI_13745</name>
</gene>
<evidence type="ECO:0000256" key="7">
    <source>
        <dbReference type="RuleBase" id="RU363039"/>
    </source>
</evidence>
<evidence type="ECO:0000256" key="3">
    <source>
        <dbReference type="ARBA" id="ARBA00022840"/>
    </source>
</evidence>
<dbReference type="PANTHER" id="PTHR45765">
    <property type="entry name" value="METHIONINE--TRNA LIGASE"/>
    <property type="match status" value="1"/>
</dbReference>
<dbReference type="PANTHER" id="PTHR45765:SF1">
    <property type="entry name" value="METHIONINE--TRNA LIGASE, CYTOPLASMIC"/>
    <property type="match status" value="1"/>
</dbReference>
<dbReference type="STRING" id="317577.GCA_000419625_02933"/>
<evidence type="ECO:0000256" key="6">
    <source>
        <dbReference type="ARBA" id="ARBA00047364"/>
    </source>
</evidence>
<evidence type="ECO:0000313" key="10">
    <source>
        <dbReference type="Proteomes" id="UP000259030"/>
    </source>
</evidence>
<geneLocation type="plasmid" evidence="10">
    <name>pdfi1</name>
</geneLocation>
<evidence type="ECO:0000259" key="8">
    <source>
        <dbReference type="Pfam" id="PF09334"/>
    </source>
</evidence>
<dbReference type="GO" id="GO:0005524">
    <property type="term" value="F:ATP binding"/>
    <property type="evidence" value="ECO:0007669"/>
    <property type="project" value="UniProtKB-KW"/>
</dbReference>
<keyword evidence="5 7" id="KW-0030">Aminoacyl-tRNA synthetase</keyword>
<name>A0A221T019_9DEIO</name>
<dbReference type="EMBL" id="CP021082">
    <property type="protein sequence ID" value="ASN82258.1"/>
    <property type="molecule type" value="Genomic_DNA"/>
</dbReference>
<dbReference type="Gene3D" id="3.40.50.620">
    <property type="entry name" value="HUPs"/>
    <property type="match status" value="1"/>
</dbReference>
<dbReference type="GO" id="GO:0005829">
    <property type="term" value="C:cytosol"/>
    <property type="evidence" value="ECO:0007669"/>
    <property type="project" value="TreeGrafter"/>
</dbReference>
<dbReference type="InterPro" id="IPR023458">
    <property type="entry name" value="Met-tRNA_ligase_1"/>
</dbReference>
<dbReference type="SUPFAM" id="SSF52374">
    <property type="entry name" value="Nucleotidylyl transferase"/>
    <property type="match status" value="1"/>
</dbReference>
<sequence length="518" mass="57464">MTTLIIAPPPTPNGDLHVGHLAGPYLAGDVYARMLRGEGQGVLYATGTDDSQTYVVTSAAKLNLTPEALCAQAARDIQDTLKLTGVQVDGFAPFDERYRATVLAFLTPLFEQGKFEWRTVTFPYDPVRQEFLVEGLVGGTCPVCLSGSRGGLCEACGHPNNFMELLDPVSTLHPRHPVEGREARILVFPLERYRAPLEAYYARQEGRWRPHILQLVRELLAAPLPDFPVTYPVTWGIPSPFPGTEGQVLNAWVEGMPASMYCSATAGEAGGLSPEQAAALWEDPQARLVYFLGFDNSYFWGVVHLALLMAHGGRFVLPDVIVPNEFYELEHEKFSTSRGHLIWARDLTRDVPRDLARYYLALTCPEHHRTNFSRSALEKLTRERLLVPWAGLQRHFVPDGTGPLPVTPAGQDAARRMAERLRACYALETFSLTRLADTLTQHLQRLYREADEARAQGHAPSGDLWHQLRVLLHLASPLLIDATASLLLDQQQPWTALLDESSVTPFALPPLVPEPALA</sequence>
<keyword evidence="9" id="KW-0614">Plasmid</keyword>
<dbReference type="PROSITE" id="PS00178">
    <property type="entry name" value="AA_TRNA_LIGASE_I"/>
    <property type="match status" value="1"/>
</dbReference>
<organism evidence="9 10">
    <name type="scientific">Deinococcus ficus</name>
    <dbReference type="NCBI Taxonomy" id="317577"/>
    <lineage>
        <taxon>Bacteria</taxon>
        <taxon>Thermotogati</taxon>
        <taxon>Deinococcota</taxon>
        <taxon>Deinococci</taxon>
        <taxon>Deinococcales</taxon>
        <taxon>Deinococcaceae</taxon>
        <taxon>Deinococcus</taxon>
    </lineage>
</organism>
<keyword evidence="3 7" id="KW-0067">ATP-binding</keyword>
<evidence type="ECO:0000256" key="1">
    <source>
        <dbReference type="ARBA" id="ARBA00022598"/>
    </source>
</evidence>
<dbReference type="InterPro" id="IPR015413">
    <property type="entry name" value="Methionyl/Leucyl_tRNA_Synth"/>
</dbReference>
<dbReference type="InterPro" id="IPR014729">
    <property type="entry name" value="Rossmann-like_a/b/a_fold"/>
</dbReference>
<dbReference type="Pfam" id="PF09334">
    <property type="entry name" value="tRNA-synt_1g"/>
    <property type="match status" value="1"/>
</dbReference>
<reference evidence="9 10" key="1">
    <citation type="submission" date="2017-05" db="EMBL/GenBank/DDBJ databases">
        <title>The complete genome sequence of Deinococcus ficus isolated from the rhizosphere of the Ficus religiosa L. in Taiwan.</title>
        <authorList>
            <person name="Wu K.-M."/>
            <person name="Liao T.-L."/>
            <person name="Liu Y.-M."/>
            <person name="Young C.-C."/>
            <person name="Tsai S.-F."/>
        </authorList>
    </citation>
    <scope>NUCLEOTIDE SEQUENCE [LARGE SCALE GENOMIC DNA]</scope>
    <source>
        <strain evidence="9 10">CC-FR2-10</strain>
        <plasmid evidence="10">pdfi1</plasmid>
    </source>
</reference>
<dbReference type="InterPro" id="IPR001412">
    <property type="entry name" value="aa-tRNA-synth_I_CS"/>
</dbReference>
<evidence type="ECO:0000256" key="4">
    <source>
        <dbReference type="ARBA" id="ARBA00022917"/>
    </source>
</evidence>
<dbReference type="RefSeq" id="WP_051308242.1">
    <property type="nucleotide sequence ID" value="NZ_CP021082.1"/>
</dbReference>
<dbReference type="GO" id="GO:0006431">
    <property type="term" value="P:methionyl-tRNA aminoacylation"/>
    <property type="evidence" value="ECO:0007669"/>
    <property type="project" value="TreeGrafter"/>
</dbReference>
<dbReference type="Gene3D" id="2.20.28.20">
    <property type="entry name" value="Methionyl-tRNA synthetase, Zn-domain"/>
    <property type="match status" value="1"/>
</dbReference>
<dbReference type="InterPro" id="IPR029038">
    <property type="entry name" value="MetRS_Zn"/>
</dbReference>
<proteinExistence type="inferred from homology"/>
<protein>
    <submittedName>
        <fullName evidence="9">Methionine--tRNA ligase</fullName>
    </submittedName>
</protein>
<evidence type="ECO:0000313" key="9">
    <source>
        <dbReference type="EMBL" id="ASN82258.1"/>
    </source>
</evidence>
<evidence type="ECO:0000256" key="5">
    <source>
        <dbReference type="ARBA" id="ARBA00023146"/>
    </source>
</evidence>
<comment type="catalytic activity">
    <reaction evidence="6">
        <text>tRNA(Met) + L-methionine + ATP = L-methionyl-tRNA(Met) + AMP + diphosphate</text>
        <dbReference type="Rhea" id="RHEA:13481"/>
        <dbReference type="Rhea" id="RHEA-COMP:9667"/>
        <dbReference type="Rhea" id="RHEA-COMP:9698"/>
        <dbReference type="ChEBI" id="CHEBI:30616"/>
        <dbReference type="ChEBI" id="CHEBI:33019"/>
        <dbReference type="ChEBI" id="CHEBI:57844"/>
        <dbReference type="ChEBI" id="CHEBI:78442"/>
        <dbReference type="ChEBI" id="CHEBI:78530"/>
        <dbReference type="ChEBI" id="CHEBI:456215"/>
        <dbReference type="EC" id="6.1.1.10"/>
    </reaction>
</comment>
<feature type="domain" description="Methionyl/Leucyl tRNA synthetase" evidence="8">
    <location>
        <begin position="4"/>
        <end position="383"/>
    </location>
</feature>
<dbReference type="Proteomes" id="UP000259030">
    <property type="component" value="Plasmid pDFI1"/>
</dbReference>
<accession>A0A221T019</accession>
<keyword evidence="4 7" id="KW-0648">Protein biosynthesis</keyword>
<comment type="similarity">
    <text evidence="7">Belongs to the class-I aminoacyl-tRNA synthetase family.</text>
</comment>
<evidence type="ECO:0000256" key="2">
    <source>
        <dbReference type="ARBA" id="ARBA00022741"/>
    </source>
</evidence>